<organism evidence="1 2">
    <name type="scientific">Rangifer tarandus platyrhynchus</name>
    <name type="common">Svalbard reindeer</name>
    <dbReference type="NCBI Taxonomy" id="3082113"/>
    <lineage>
        <taxon>Eukaryota</taxon>
        <taxon>Metazoa</taxon>
        <taxon>Chordata</taxon>
        <taxon>Craniata</taxon>
        <taxon>Vertebrata</taxon>
        <taxon>Euteleostomi</taxon>
        <taxon>Mammalia</taxon>
        <taxon>Eutheria</taxon>
        <taxon>Laurasiatheria</taxon>
        <taxon>Artiodactyla</taxon>
        <taxon>Ruminantia</taxon>
        <taxon>Pecora</taxon>
        <taxon>Cervidae</taxon>
        <taxon>Odocoileinae</taxon>
        <taxon>Rangifer</taxon>
    </lineage>
</organism>
<reference evidence="1" key="1">
    <citation type="submission" date="2023-05" db="EMBL/GenBank/DDBJ databases">
        <authorList>
            <consortium name="ELIXIR-Norway"/>
        </authorList>
    </citation>
    <scope>NUCLEOTIDE SEQUENCE</scope>
</reference>
<reference evidence="1" key="2">
    <citation type="submission" date="2025-03" db="EMBL/GenBank/DDBJ databases">
        <authorList>
            <consortium name="ELIXIR-Norway"/>
            <consortium name="Elixir Norway"/>
        </authorList>
    </citation>
    <scope>NUCLEOTIDE SEQUENCE</scope>
</reference>
<proteinExistence type="predicted"/>
<accession>A0AC60A1X3</accession>
<evidence type="ECO:0000313" key="1">
    <source>
        <dbReference type="EMBL" id="CAN0548951.1"/>
    </source>
</evidence>
<dbReference type="EMBL" id="OX596091">
    <property type="protein sequence ID" value="CAN0548951.1"/>
    <property type="molecule type" value="Genomic_DNA"/>
</dbReference>
<protein>
    <submittedName>
        <fullName evidence="1">Uncharacterized protein</fullName>
    </submittedName>
</protein>
<evidence type="ECO:0000313" key="2">
    <source>
        <dbReference type="Proteomes" id="UP001162501"/>
    </source>
</evidence>
<gene>
    <name evidence="1" type="ORF">MRATA1EN22A_LOCUS25899</name>
</gene>
<name>A0AC60A1X3_RANTA</name>
<dbReference type="Proteomes" id="UP001162501">
    <property type="component" value="Chromosome 7"/>
</dbReference>
<sequence>MLLLCILTYDFGKCESPSLILFFKFVFLFRGTKKNNMTVKISFCIFCQILILITSNLEVCLCIKVLITILIHFTTMGYIGIGILRPIEDLLHLFWSYMFNFLSYSLVHRSKLLNIENDI</sequence>